<dbReference type="Gene3D" id="3.30.40.10">
    <property type="entry name" value="Zinc/RING finger domain, C3HC4 (zinc finger)"/>
    <property type="match status" value="1"/>
</dbReference>
<dbReference type="PANTHER" id="PTHR13793">
    <property type="entry name" value="PHD FINGER PROTEINS"/>
    <property type="match status" value="1"/>
</dbReference>
<keyword evidence="2" id="KW-0863">Zinc-finger</keyword>
<accession>A0A1V4KWJ3</accession>
<keyword evidence="6" id="KW-1185">Reference proteome</keyword>
<evidence type="ECO:0000259" key="4">
    <source>
        <dbReference type="PROSITE" id="PS51805"/>
    </source>
</evidence>
<protein>
    <recommendedName>
        <fullName evidence="4">PHD-type domain-containing protein</fullName>
    </recommendedName>
</protein>
<evidence type="ECO:0000256" key="1">
    <source>
        <dbReference type="ARBA" id="ARBA00022723"/>
    </source>
</evidence>
<dbReference type="InterPro" id="IPR050701">
    <property type="entry name" value="Histone_Mod_Regulator"/>
</dbReference>
<evidence type="ECO:0000256" key="3">
    <source>
        <dbReference type="ARBA" id="ARBA00022833"/>
    </source>
</evidence>
<comment type="caution">
    <text evidence="5">The sequence shown here is derived from an EMBL/GenBank/DDBJ whole genome shotgun (WGS) entry which is preliminary data.</text>
</comment>
<dbReference type="PANTHER" id="PTHR13793:SF107">
    <property type="entry name" value="BROMODOMAIN-CONTAINING PROTEIN HOMOLOG"/>
    <property type="match status" value="1"/>
</dbReference>
<keyword evidence="1" id="KW-0479">Metal-binding</keyword>
<dbReference type="Proteomes" id="UP000190648">
    <property type="component" value="Unassembled WGS sequence"/>
</dbReference>
<dbReference type="EMBL" id="LSYS01001519">
    <property type="protein sequence ID" value="OPJ88810.1"/>
    <property type="molecule type" value="Genomic_DNA"/>
</dbReference>
<reference evidence="5 6" key="1">
    <citation type="submission" date="2016-02" db="EMBL/GenBank/DDBJ databases">
        <title>Band-tailed pigeon sequencing and assembly.</title>
        <authorList>
            <person name="Soares A.E."/>
            <person name="Novak B.J."/>
            <person name="Rice E.S."/>
            <person name="O'Connell B."/>
            <person name="Chang D."/>
            <person name="Weber S."/>
            <person name="Shapiro B."/>
        </authorList>
    </citation>
    <scope>NUCLEOTIDE SEQUENCE [LARGE SCALE GENOMIC DNA]</scope>
    <source>
        <strain evidence="5">BTP2013</strain>
        <tissue evidence="5">Blood</tissue>
    </source>
</reference>
<organism evidence="5 6">
    <name type="scientific">Patagioenas fasciata monilis</name>
    <dbReference type="NCBI Taxonomy" id="372326"/>
    <lineage>
        <taxon>Eukaryota</taxon>
        <taxon>Metazoa</taxon>
        <taxon>Chordata</taxon>
        <taxon>Craniata</taxon>
        <taxon>Vertebrata</taxon>
        <taxon>Euteleostomi</taxon>
        <taxon>Archelosauria</taxon>
        <taxon>Archosauria</taxon>
        <taxon>Dinosauria</taxon>
        <taxon>Saurischia</taxon>
        <taxon>Theropoda</taxon>
        <taxon>Coelurosauria</taxon>
        <taxon>Aves</taxon>
        <taxon>Neognathae</taxon>
        <taxon>Neoaves</taxon>
        <taxon>Columbimorphae</taxon>
        <taxon>Columbiformes</taxon>
        <taxon>Columbidae</taxon>
        <taxon>Patagioenas</taxon>
    </lineage>
</organism>
<sequence>MSHESLGCYGIRPDLVNESWSCSRCSANAWAAECCLCNLRGGALQMTTDGRWVHIICAIAVPEARFLNVIERQPVDISAIPEQRWKLVGVLYL</sequence>
<dbReference type="GO" id="GO:0008270">
    <property type="term" value="F:zinc ion binding"/>
    <property type="evidence" value="ECO:0007669"/>
    <property type="project" value="UniProtKB-KW"/>
</dbReference>
<dbReference type="OrthoDB" id="9547406at2759"/>
<keyword evidence="3" id="KW-0862">Zinc</keyword>
<evidence type="ECO:0000313" key="6">
    <source>
        <dbReference type="Proteomes" id="UP000190648"/>
    </source>
</evidence>
<dbReference type="InterPro" id="IPR034732">
    <property type="entry name" value="EPHD"/>
</dbReference>
<dbReference type="PROSITE" id="PS51805">
    <property type="entry name" value="EPHD"/>
    <property type="match status" value="1"/>
</dbReference>
<dbReference type="GO" id="GO:0006357">
    <property type="term" value="P:regulation of transcription by RNA polymerase II"/>
    <property type="evidence" value="ECO:0007669"/>
    <property type="project" value="TreeGrafter"/>
</dbReference>
<dbReference type="InterPro" id="IPR013083">
    <property type="entry name" value="Znf_RING/FYVE/PHD"/>
</dbReference>
<gene>
    <name evidence="5" type="ORF">AV530_016334</name>
</gene>
<feature type="domain" description="PHD-type" evidence="4">
    <location>
        <begin position="31"/>
        <end position="93"/>
    </location>
</feature>
<name>A0A1V4KWJ3_PATFA</name>
<dbReference type="Pfam" id="PF13832">
    <property type="entry name" value="zf-HC5HC2H_2"/>
    <property type="match status" value="1"/>
</dbReference>
<evidence type="ECO:0000256" key="2">
    <source>
        <dbReference type="ARBA" id="ARBA00022771"/>
    </source>
</evidence>
<dbReference type="STRING" id="372326.A0A1V4KWJ3"/>
<proteinExistence type="predicted"/>
<dbReference type="AlphaFoldDB" id="A0A1V4KWJ3"/>
<evidence type="ECO:0000313" key="5">
    <source>
        <dbReference type="EMBL" id="OPJ88810.1"/>
    </source>
</evidence>